<dbReference type="InterPro" id="IPR036388">
    <property type="entry name" value="WH-like_DNA-bd_sf"/>
</dbReference>
<evidence type="ECO:0000256" key="4">
    <source>
        <dbReference type="ARBA" id="ARBA00023163"/>
    </source>
</evidence>
<dbReference type="GO" id="GO:0003700">
    <property type="term" value="F:DNA-binding transcription factor activity"/>
    <property type="evidence" value="ECO:0007669"/>
    <property type="project" value="InterPro"/>
</dbReference>
<dbReference type="Proteomes" id="UP000272729">
    <property type="component" value="Unassembled WGS sequence"/>
</dbReference>
<feature type="domain" description="HTH lysR-type" evidence="5">
    <location>
        <begin position="3"/>
        <end position="58"/>
    </location>
</feature>
<comment type="caution">
    <text evidence="6">The sequence shown here is derived from an EMBL/GenBank/DDBJ whole genome shotgun (WGS) entry which is preliminary data.</text>
</comment>
<keyword evidence="7" id="KW-1185">Reference proteome</keyword>
<keyword evidence="3 6" id="KW-0238">DNA-binding</keyword>
<dbReference type="PROSITE" id="PS50931">
    <property type="entry name" value="HTH_LYSR"/>
    <property type="match status" value="1"/>
</dbReference>
<evidence type="ECO:0000256" key="1">
    <source>
        <dbReference type="ARBA" id="ARBA00009437"/>
    </source>
</evidence>
<organism evidence="6 7">
    <name type="scientific">Saccharothrix variisporea</name>
    <dbReference type="NCBI Taxonomy" id="543527"/>
    <lineage>
        <taxon>Bacteria</taxon>
        <taxon>Bacillati</taxon>
        <taxon>Actinomycetota</taxon>
        <taxon>Actinomycetes</taxon>
        <taxon>Pseudonocardiales</taxon>
        <taxon>Pseudonocardiaceae</taxon>
        <taxon>Saccharothrix</taxon>
    </lineage>
</organism>
<keyword evidence="4" id="KW-0804">Transcription</keyword>
<name>A0A495X119_9PSEU</name>
<dbReference type="Gene3D" id="3.40.190.10">
    <property type="entry name" value="Periplasmic binding protein-like II"/>
    <property type="match status" value="2"/>
</dbReference>
<dbReference type="PRINTS" id="PR00039">
    <property type="entry name" value="HTHLYSR"/>
</dbReference>
<dbReference type="SUPFAM" id="SSF46785">
    <property type="entry name" value="Winged helix' DNA-binding domain"/>
    <property type="match status" value="1"/>
</dbReference>
<evidence type="ECO:0000256" key="2">
    <source>
        <dbReference type="ARBA" id="ARBA00023015"/>
    </source>
</evidence>
<evidence type="ECO:0000256" key="3">
    <source>
        <dbReference type="ARBA" id="ARBA00023125"/>
    </source>
</evidence>
<dbReference type="InterPro" id="IPR036390">
    <property type="entry name" value="WH_DNA-bd_sf"/>
</dbReference>
<reference evidence="6 7" key="1">
    <citation type="submission" date="2018-10" db="EMBL/GenBank/DDBJ databases">
        <title>Sequencing the genomes of 1000 actinobacteria strains.</title>
        <authorList>
            <person name="Klenk H.-P."/>
        </authorList>
    </citation>
    <scope>NUCLEOTIDE SEQUENCE [LARGE SCALE GENOMIC DNA]</scope>
    <source>
        <strain evidence="6 7">DSM 43911</strain>
    </source>
</reference>
<dbReference type="InterPro" id="IPR000847">
    <property type="entry name" value="LysR_HTH_N"/>
</dbReference>
<dbReference type="AlphaFoldDB" id="A0A495X119"/>
<dbReference type="Pfam" id="PF00126">
    <property type="entry name" value="HTH_1"/>
    <property type="match status" value="1"/>
</dbReference>
<keyword evidence="2" id="KW-0805">Transcription regulation</keyword>
<evidence type="ECO:0000313" key="7">
    <source>
        <dbReference type="Proteomes" id="UP000272729"/>
    </source>
</evidence>
<dbReference type="InterPro" id="IPR005119">
    <property type="entry name" value="LysR_subst-bd"/>
</dbReference>
<comment type="similarity">
    <text evidence="1">Belongs to the LysR transcriptional regulatory family.</text>
</comment>
<evidence type="ECO:0000259" key="5">
    <source>
        <dbReference type="PROSITE" id="PS50931"/>
    </source>
</evidence>
<dbReference type="SUPFAM" id="SSF53850">
    <property type="entry name" value="Periplasmic binding protein-like II"/>
    <property type="match status" value="1"/>
</dbReference>
<dbReference type="Gene3D" id="1.10.10.10">
    <property type="entry name" value="Winged helix-like DNA-binding domain superfamily/Winged helix DNA-binding domain"/>
    <property type="match status" value="1"/>
</dbReference>
<proteinExistence type="inferred from homology"/>
<evidence type="ECO:0000313" key="6">
    <source>
        <dbReference type="EMBL" id="RKT67662.1"/>
    </source>
</evidence>
<dbReference type="EMBL" id="RBXR01000001">
    <property type="protein sequence ID" value="RKT67662.1"/>
    <property type="molecule type" value="Genomic_DNA"/>
</dbReference>
<dbReference type="PANTHER" id="PTHR30126">
    <property type="entry name" value="HTH-TYPE TRANSCRIPTIONAL REGULATOR"/>
    <property type="match status" value="1"/>
</dbReference>
<dbReference type="GO" id="GO:0000976">
    <property type="term" value="F:transcription cis-regulatory region binding"/>
    <property type="evidence" value="ECO:0007669"/>
    <property type="project" value="TreeGrafter"/>
</dbReference>
<dbReference type="FunFam" id="1.10.10.10:FF:000001">
    <property type="entry name" value="LysR family transcriptional regulator"/>
    <property type="match status" value="1"/>
</dbReference>
<dbReference type="Pfam" id="PF03466">
    <property type="entry name" value="LysR_substrate"/>
    <property type="match status" value="1"/>
</dbReference>
<protein>
    <submittedName>
        <fullName evidence="6">DNA-binding transcriptional LysR family regulator</fullName>
    </submittedName>
</protein>
<gene>
    <name evidence="6" type="ORF">DFJ66_0838</name>
</gene>
<dbReference type="PANTHER" id="PTHR30126:SF39">
    <property type="entry name" value="HTH-TYPE TRANSCRIPTIONAL REGULATOR CYSL"/>
    <property type="match status" value="1"/>
</dbReference>
<sequence>MPMDPHLLRTFTTVVRLGSFSAAAAELGYTQSAVSQHIAALEHDLGVPLLTRRPVSPTPPGQRLLDHAAPLLLRLDAARADVRRAATPAPARTVVAASPLAAAVAVGEVRGTLHVVPRAEVVAGVATGEYDVGFVDGVVAASDPLHLPDAVGVKAAVVAEKPLMVALPPDHPLTRRKGLRLDDLVDARWIDAPDAAVPLEDLRAAVGATRLHTATVYRGTDTAALRALVNAGHGLAVLPDGDGVPLLWPNVVHRVERLHLG</sequence>
<accession>A0A495X119</accession>